<protein>
    <submittedName>
        <fullName evidence="2">CamS family sex pheromone protein</fullName>
    </submittedName>
</protein>
<evidence type="ECO:0000313" key="3">
    <source>
        <dbReference type="Proteomes" id="UP001597192"/>
    </source>
</evidence>
<dbReference type="InterPro" id="IPR011426">
    <property type="entry name" value="CamS"/>
</dbReference>
<dbReference type="PROSITE" id="PS51257">
    <property type="entry name" value="PROKAR_LIPOPROTEIN"/>
    <property type="match status" value="1"/>
</dbReference>
<dbReference type="Proteomes" id="UP001597192">
    <property type="component" value="Unassembled WGS sequence"/>
</dbReference>
<organism evidence="2 3">
    <name type="scientific">Lacticaseibacillus yichunensis</name>
    <dbReference type="NCBI Taxonomy" id="2486015"/>
    <lineage>
        <taxon>Bacteria</taxon>
        <taxon>Bacillati</taxon>
        <taxon>Bacillota</taxon>
        <taxon>Bacilli</taxon>
        <taxon>Lactobacillales</taxon>
        <taxon>Lactobacillaceae</taxon>
        <taxon>Lacticaseibacillus</taxon>
    </lineage>
</organism>
<dbReference type="CDD" id="cd13441">
    <property type="entry name" value="CamS_repeat_1"/>
    <property type="match status" value="1"/>
</dbReference>
<dbReference type="Gene3D" id="3.10.570.10">
    <property type="entry name" value="sex pheromone staph- cam373 precursor domain"/>
    <property type="match status" value="1"/>
</dbReference>
<evidence type="ECO:0000256" key="1">
    <source>
        <dbReference type="SAM" id="SignalP"/>
    </source>
</evidence>
<reference evidence="3" key="1">
    <citation type="journal article" date="2019" name="Int. J. Syst. Evol. Microbiol.">
        <title>The Global Catalogue of Microorganisms (GCM) 10K type strain sequencing project: providing services to taxonomists for standard genome sequencing and annotation.</title>
        <authorList>
            <consortium name="The Broad Institute Genomics Platform"/>
            <consortium name="The Broad Institute Genome Sequencing Center for Infectious Disease"/>
            <person name="Wu L."/>
            <person name="Ma J."/>
        </authorList>
    </citation>
    <scope>NUCLEOTIDE SEQUENCE [LARGE SCALE GENOMIC DNA]</scope>
    <source>
        <strain evidence="3">CCM 8947</strain>
    </source>
</reference>
<dbReference type="Pfam" id="PF07537">
    <property type="entry name" value="CamS"/>
    <property type="match status" value="1"/>
</dbReference>
<accession>A0ABW4CKR5</accession>
<dbReference type="CDD" id="cd13440">
    <property type="entry name" value="CamS_repeat_2"/>
    <property type="match status" value="1"/>
</dbReference>
<sequence>MKRFWMAVTLLLTAGVLGACSNLGFNDSSESTASSGTKTATYQTTGTVDSGMYQGVIKNGRYQTSKTRGLATSTNTQSGTYNIKSMENGLLDLAKKQFSTSKYVFQEGQLITEATAENWLGRKSKDNANGLNPASNGKLDEDTRAPIYLQTLLEQDFMTQSGSKLQLGGIAIALGMNEYDYYQKVKYGATYTTHISDAKLVSEGESMAAEIVARLRRLSGVGKNVPILVTLYKNAGSDALVGGTFFRSVLSTSGSDLGKWSTIDQQNETLPTVNNAKPLDSNVSTDFSDFSEQIENFFPTLAGVTAQAHYQDGSLAGLNISINTQFYSETEIMSFTQYVATTAQKYLPDGAKIEITIASTAGTQALITREAGAKGFYTHVFGSY</sequence>
<gene>
    <name evidence="2" type="ORF">ACFQ47_02205</name>
</gene>
<dbReference type="RefSeq" id="WP_125696945.1">
    <property type="nucleotide sequence ID" value="NZ_JBHTOG010000008.1"/>
</dbReference>
<name>A0ABW4CKR5_9LACO</name>
<dbReference type="EMBL" id="JBHTOG010000008">
    <property type="protein sequence ID" value="MFD1431500.1"/>
    <property type="molecule type" value="Genomic_DNA"/>
</dbReference>
<keyword evidence="1" id="KW-0732">Signal</keyword>
<feature type="chain" id="PRO_5046675945" evidence="1">
    <location>
        <begin position="20"/>
        <end position="384"/>
    </location>
</feature>
<feature type="signal peptide" evidence="1">
    <location>
        <begin position="1"/>
        <end position="19"/>
    </location>
</feature>
<comment type="caution">
    <text evidence="2">The sequence shown here is derived from an EMBL/GenBank/DDBJ whole genome shotgun (WGS) entry which is preliminary data.</text>
</comment>
<keyword evidence="3" id="KW-1185">Reference proteome</keyword>
<evidence type="ECO:0000313" key="2">
    <source>
        <dbReference type="EMBL" id="MFD1431500.1"/>
    </source>
</evidence>
<dbReference type="PIRSF" id="PIRSF012509">
    <property type="entry name" value="CamS"/>
    <property type="match status" value="1"/>
</dbReference>
<proteinExistence type="predicted"/>